<organism evidence="2 3">
    <name type="scientific">Capronia epimyces CBS 606.96</name>
    <dbReference type="NCBI Taxonomy" id="1182542"/>
    <lineage>
        <taxon>Eukaryota</taxon>
        <taxon>Fungi</taxon>
        <taxon>Dikarya</taxon>
        <taxon>Ascomycota</taxon>
        <taxon>Pezizomycotina</taxon>
        <taxon>Eurotiomycetes</taxon>
        <taxon>Chaetothyriomycetidae</taxon>
        <taxon>Chaetothyriales</taxon>
        <taxon>Herpotrichiellaceae</taxon>
        <taxon>Capronia</taxon>
    </lineage>
</organism>
<gene>
    <name evidence="2" type="ORF">A1O3_04978</name>
</gene>
<dbReference type="Proteomes" id="UP000019478">
    <property type="component" value="Unassembled WGS sequence"/>
</dbReference>
<dbReference type="EMBL" id="AMGY01000004">
    <property type="protein sequence ID" value="EXJ84311.1"/>
    <property type="molecule type" value="Genomic_DNA"/>
</dbReference>
<evidence type="ECO:0000256" key="1">
    <source>
        <dbReference type="SAM" id="MobiDB-lite"/>
    </source>
</evidence>
<feature type="region of interest" description="Disordered" evidence="1">
    <location>
        <begin position="1"/>
        <end position="70"/>
    </location>
</feature>
<comment type="caution">
    <text evidence="2">The sequence shown here is derived from an EMBL/GenBank/DDBJ whole genome shotgun (WGS) entry which is preliminary data.</text>
</comment>
<dbReference type="GeneID" id="19169096"/>
<evidence type="ECO:0000313" key="3">
    <source>
        <dbReference type="Proteomes" id="UP000019478"/>
    </source>
</evidence>
<keyword evidence="3" id="KW-1185">Reference proteome</keyword>
<dbReference type="AlphaFoldDB" id="W9Y512"/>
<name>W9Y512_9EURO</name>
<sequence>MSEVVHNGPNKSQSGAQKLAHARAVNGPDTKGDINGHGDGGGLRSLSQSADSPVHHDKSPQQRKKTGCCEASDQIRQQALATPGLGCSRSVAIVGYQRPASCHSSGRRALTKRELQEAILLPIRAVDILGQDLPVEAIQDTGSKVSMMVDWMAEEWGGEITTLDKPKKLTALGNITIESSRVARIPIKTPCWLETEPPVVIKFYLFPEHKLPYEAFLGLQDTADLGHVIIVHCIACANSKAHTG</sequence>
<dbReference type="HOGENOM" id="CLU_1137877_0_0_1"/>
<evidence type="ECO:0000313" key="2">
    <source>
        <dbReference type="EMBL" id="EXJ84311.1"/>
    </source>
</evidence>
<protein>
    <submittedName>
        <fullName evidence="2">Uncharacterized protein</fullName>
    </submittedName>
</protein>
<dbReference type="RefSeq" id="XP_007733296.1">
    <property type="nucleotide sequence ID" value="XM_007735106.1"/>
</dbReference>
<reference evidence="2 3" key="1">
    <citation type="submission" date="2013-03" db="EMBL/GenBank/DDBJ databases">
        <title>The Genome Sequence of Capronia epimyces CBS 606.96.</title>
        <authorList>
            <consortium name="The Broad Institute Genomics Platform"/>
            <person name="Cuomo C."/>
            <person name="de Hoog S."/>
            <person name="Gorbushina A."/>
            <person name="Walker B."/>
            <person name="Young S.K."/>
            <person name="Zeng Q."/>
            <person name="Gargeya S."/>
            <person name="Fitzgerald M."/>
            <person name="Haas B."/>
            <person name="Abouelleil A."/>
            <person name="Allen A.W."/>
            <person name="Alvarado L."/>
            <person name="Arachchi H.M."/>
            <person name="Berlin A.M."/>
            <person name="Chapman S.B."/>
            <person name="Gainer-Dewar J."/>
            <person name="Goldberg J."/>
            <person name="Griggs A."/>
            <person name="Gujja S."/>
            <person name="Hansen M."/>
            <person name="Howarth C."/>
            <person name="Imamovic A."/>
            <person name="Ireland A."/>
            <person name="Larimer J."/>
            <person name="McCowan C."/>
            <person name="Murphy C."/>
            <person name="Pearson M."/>
            <person name="Poon T.W."/>
            <person name="Priest M."/>
            <person name="Roberts A."/>
            <person name="Saif S."/>
            <person name="Shea T."/>
            <person name="Sisk P."/>
            <person name="Sykes S."/>
            <person name="Wortman J."/>
            <person name="Nusbaum C."/>
            <person name="Birren B."/>
        </authorList>
    </citation>
    <scope>NUCLEOTIDE SEQUENCE [LARGE SCALE GENOMIC DNA]</scope>
    <source>
        <strain evidence="2 3">CBS 606.96</strain>
    </source>
</reference>
<proteinExistence type="predicted"/>
<accession>W9Y512</accession>